<dbReference type="InterPro" id="IPR011089">
    <property type="entry name" value="GmrSD_C"/>
</dbReference>
<sequence length="408" mass="44328">MERYFDGARWTNHIRQNVDTKAATKRKVNAVLLAAGAPIAALLVVAMVMTGISAATAPVAAEPAPVASEATPAEAPSAEPTRSSAPSASKAPAPTPTPTRAEPAAKPGTALALLQELIVKGRAPKTGYDRDEYGQRWKDIDRNGCGQRDDVLRRDLEVITTKANTDGCVVIAGALTDPYSGVVMSFEKGQAGMVEIDHVVSLSDAWQKGAQQWTETKREKFANSFLNLRAVTESSNASKNAGDAATWLPAINQCAYVAWQIAVKHEFELWVTKAERDAMSRVLTDCVDEKPPTPKVLTPPARDKTTDEPAPKPKKTESPKPKTSEEPQRKKSDEPKPEHTEKPKPKKTEEPREDDEDEEEDEEESGPQVVHPGSFCGSAGAEGVSKKGVPMECKTTDEDDRLRWRRAD</sequence>
<keyword evidence="5" id="KW-1185">Reference proteome</keyword>
<dbReference type="Proteomes" id="UP000569914">
    <property type="component" value="Unassembled WGS sequence"/>
</dbReference>
<feature type="transmembrane region" description="Helical" evidence="2">
    <location>
        <begin position="30"/>
        <end position="52"/>
    </location>
</feature>
<feature type="compositionally biased region" description="Basic and acidic residues" evidence="1">
    <location>
        <begin position="301"/>
        <end position="350"/>
    </location>
</feature>
<organism evidence="4 5">
    <name type="scientific">Microlunatus parietis</name>
    <dbReference type="NCBI Taxonomy" id="682979"/>
    <lineage>
        <taxon>Bacteria</taxon>
        <taxon>Bacillati</taxon>
        <taxon>Actinomycetota</taxon>
        <taxon>Actinomycetes</taxon>
        <taxon>Propionibacteriales</taxon>
        <taxon>Propionibacteriaceae</taxon>
        <taxon>Microlunatus</taxon>
    </lineage>
</organism>
<protein>
    <submittedName>
        <fullName evidence="4">Outer membrane biosynthesis protein TonB</fullName>
    </submittedName>
</protein>
<keyword evidence="2" id="KW-0472">Membrane</keyword>
<proteinExistence type="predicted"/>
<feature type="compositionally biased region" description="Acidic residues" evidence="1">
    <location>
        <begin position="351"/>
        <end position="365"/>
    </location>
</feature>
<keyword evidence="2" id="KW-1133">Transmembrane helix</keyword>
<feature type="compositionally biased region" description="Basic and acidic residues" evidence="1">
    <location>
        <begin position="394"/>
        <end position="408"/>
    </location>
</feature>
<name>A0A7Y9IBV7_9ACTN</name>
<dbReference type="AlphaFoldDB" id="A0A7Y9IBV7"/>
<gene>
    <name evidence="4" type="ORF">BKA15_005254</name>
</gene>
<feature type="region of interest" description="Disordered" evidence="1">
    <location>
        <begin position="66"/>
        <end position="104"/>
    </location>
</feature>
<evidence type="ECO:0000313" key="4">
    <source>
        <dbReference type="EMBL" id="NYE73925.1"/>
    </source>
</evidence>
<comment type="caution">
    <text evidence="4">The sequence shown here is derived from an EMBL/GenBank/DDBJ whole genome shotgun (WGS) entry which is preliminary data.</text>
</comment>
<evidence type="ECO:0000256" key="2">
    <source>
        <dbReference type="SAM" id="Phobius"/>
    </source>
</evidence>
<feature type="domain" description="GmrSD restriction endonucleases C-terminal" evidence="3">
    <location>
        <begin position="147"/>
        <end position="281"/>
    </location>
</feature>
<reference evidence="4 5" key="1">
    <citation type="submission" date="2020-07" db="EMBL/GenBank/DDBJ databases">
        <title>Sequencing the genomes of 1000 actinobacteria strains.</title>
        <authorList>
            <person name="Klenk H.-P."/>
        </authorList>
    </citation>
    <scope>NUCLEOTIDE SEQUENCE [LARGE SCALE GENOMIC DNA]</scope>
    <source>
        <strain evidence="4 5">DSM 22083</strain>
    </source>
</reference>
<feature type="region of interest" description="Disordered" evidence="1">
    <location>
        <begin position="285"/>
        <end position="408"/>
    </location>
</feature>
<keyword evidence="2" id="KW-0812">Transmembrane</keyword>
<accession>A0A7Y9IBV7</accession>
<dbReference type="PANTHER" id="PTHR24094:SF15">
    <property type="entry name" value="AMP-DEPENDENT SYNTHETASE_LIGASE DOMAIN-CONTAINING PROTEIN-RELATED"/>
    <property type="match status" value="1"/>
</dbReference>
<dbReference type="PANTHER" id="PTHR24094">
    <property type="entry name" value="SECRETED PROTEIN"/>
    <property type="match status" value="1"/>
</dbReference>
<dbReference type="EMBL" id="JACCBU010000001">
    <property type="protein sequence ID" value="NYE73925.1"/>
    <property type="molecule type" value="Genomic_DNA"/>
</dbReference>
<dbReference type="Pfam" id="PF07510">
    <property type="entry name" value="GmrSD_C"/>
    <property type="match status" value="1"/>
</dbReference>
<evidence type="ECO:0000313" key="5">
    <source>
        <dbReference type="Proteomes" id="UP000569914"/>
    </source>
</evidence>
<evidence type="ECO:0000256" key="1">
    <source>
        <dbReference type="SAM" id="MobiDB-lite"/>
    </source>
</evidence>
<evidence type="ECO:0000259" key="3">
    <source>
        <dbReference type="Pfam" id="PF07510"/>
    </source>
</evidence>